<dbReference type="Proteomes" id="UP000541735">
    <property type="component" value="Unassembled WGS sequence"/>
</dbReference>
<evidence type="ECO:0000313" key="2">
    <source>
        <dbReference type="Proteomes" id="UP000541735"/>
    </source>
</evidence>
<protein>
    <submittedName>
        <fullName evidence="1">Uncharacterized protein</fullName>
    </submittedName>
</protein>
<comment type="caution">
    <text evidence="1">The sequence shown here is derived from an EMBL/GenBank/DDBJ whole genome shotgun (WGS) entry which is preliminary data.</text>
</comment>
<dbReference type="RefSeq" id="WP_185472344.1">
    <property type="nucleotide sequence ID" value="NZ_JAARUK010000003.1"/>
</dbReference>
<sequence length="56" mass="6681">MTDEVLEALRRMNNSLYPPHGGLGEFYIWVDDFDERMKLNESLDKARDFTWKTLNT</sequence>
<name>A0A7X1D7X8_9LIST</name>
<reference evidence="1 2" key="1">
    <citation type="submission" date="2020-03" db="EMBL/GenBank/DDBJ databases">
        <title>Soil Listeria distribution.</title>
        <authorList>
            <person name="Liao J."/>
            <person name="Wiedmann M."/>
        </authorList>
    </citation>
    <scope>NUCLEOTIDE SEQUENCE [LARGE SCALE GENOMIC DNA]</scope>
    <source>
        <strain evidence="1 2">FSL L7-0259</strain>
    </source>
</reference>
<organism evidence="1 2">
    <name type="scientific">Listeria booriae</name>
    <dbReference type="NCBI Taxonomy" id="1552123"/>
    <lineage>
        <taxon>Bacteria</taxon>
        <taxon>Bacillati</taxon>
        <taxon>Bacillota</taxon>
        <taxon>Bacilli</taxon>
        <taxon>Bacillales</taxon>
        <taxon>Listeriaceae</taxon>
        <taxon>Listeria</taxon>
    </lineage>
</organism>
<proteinExistence type="predicted"/>
<evidence type="ECO:0000313" key="1">
    <source>
        <dbReference type="EMBL" id="MBC2175736.1"/>
    </source>
</evidence>
<dbReference type="AlphaFoldDB" id="A0A7X1D7X8"/>
<gene>
    <name evidence="1" type="ORF">HCB27_03870</name>
</gene>
<dbReference type="EMBL" id="JAARYD010000002">
    <property type="protein sequence ID" value="MBC2175736.1"/>
    <property type="molecule type" value="Genomic_DNA"/>
</dbReference>
<accession>A0A7X1D7X8</accession>